<feature type="non-terminal residue" evidence="1">
    <location>
        <position position="1"/>
    </location>
</feature>
<protein>
    <submittedName>
        <fullName evidence="1">Uncharacterized protein</fullName>
    </submittedName>
</protein>
<gene>
    <name evidence="1" type="ORF">Tci_852501</name>
</gene>
<name>A0A699RDB2_TANCI</name>
<reference evidence="1" key="1">
    <citation type="journal article" date="2019" name="Sci. Rep.">
        <title>Draft genome of Tanacetum cinerariifolium, the natural source of mosquito coil.</title>
        <authorList>
            <person name="Yamashiro T."/>
            <person name="Shiraishi A."/>
            <person name="Satake H."/>
            <person name="Nakayama K."/>
        </authorList>
    </citation>
    <scope>NUCLEOTIDE SEQUENCE</scope>
</reference>
<evidence type="ECO:0000313" key="1">
    <source>
        <dbReference type="EMBL" id="GFC80531.1"/>
    </source>
</evidence>
<comment type="caution">
    <text evidence="1">The sequence shown here is derived from an EMBL/GenBank/DDBJ whole genome shotgun (WGS) entry which is preliminary data.</text>
</comment>
<organism evidence="1">
    <name type="scientific">Tanacetum cinerariifolium</name>
    <name type="common">Dalmatian daisy</name>
    <name type="synonym">Chrysanthemum cinerariifolium</name>
    <dbReference type="NCBI Taxonomy" id="118510"/>
    <lineage>
        <taxon>Eukaryota</taxon>
        <taxon>Viridiplantae</taxon>
        <taxon>Streptophyta</taxon>
        <taxon>Embryophyta</taxon>
        <taxon>Tracheophyta</taxon>
        <taxon>Spermatophyta</taxon>
        <taxon>Magnoliopsida</taxon>
        <taxon>eudicotyledons</taxon>
        <taxon>Gunneridae</taxon>
        <taxon>Pentapetalae</taxon>
        <taxon>asterids</taxon>
        <taxon>campanulids</taxon>
        <taxon>Asterales</taxon>
        <taxon>Asteraceae</taxon>
        <taxon>Asteroideae</taxon>
        <taxon>Anthemideae</taxon>
        <taxon>Anthemidinae</taxon>
        <taxon>Tanacetum</taxon>
    </lineage>
</organism>
<dbReference type="EMBL" id="BKCJ011075489">
    <property type="protein sequence ID" value="GFC80531.1"/>
    <property type="molecule type" value="Genomic_DNA"/>
</dbReference>
<sequence length="74" mass="8352">GEDIYWSGHVKEDAHNYAIMVYSSSNSGSEIEVKSCSKSCEESYGRLKKLYNEQRDKLGDASVEIIAYTLAIKR</sequence>
<dbReference type="AlphaFoldDB" id="A0A699RDB2"/>
<accession>A0A699RDB2</accession>
<proteinExistence type="predicted"/>